<feature type="region of interest" description="Disordered" evidence="1">
    <location>
        <begin position="56"/>
        <end position="79"/>
    </location>
</feature>
<feature type="compositionally biased region" description="Basic and acidic residues" evidence="1">
    <location>
        <begin position="19"/>
        <end position="30"/>
    </location>
</feature>
<organism evidence="2 3">
    <name type="scientific">Aspergillus sclerotialis</name>
    <dbReference type="NCBI Taxonomy" id="2070753"/>
    <lineage>
        <taxon>Eukaryota</taxon>
        <taxon>Fungi</taxon>
        <taxon>Dikarya</taxon>
        <taxon>Ascomycota</taxon>
        <taxon>Pezizomycotina</taxon>
        <taxon>Eurotiomycetes</taxon>
        <taxon>Eurotiomycetidae</taxon>
        <taxon>Eurotiales</taxon>
        <taxon>Aspergillaceae</taxon>
        <taxon>Aspergillus</taxon>
        <taxon>Aspergillus subgen. Polypaecilum</taxon>
    </lineage>
</organism>
<proteinExistence type="predicted"/>
<comment type="caution">
    <text evidence="2">The sequence shown here is derived from an EMBL/GenBank/DDBJ whole genome shotgun (WGS) entry which is preliminary data.</text>
</comment>
<feature type="region of interest" description="Disordered" evidence="1">
    <location>
        <begin position="16"/>
        <end position="38"/>
    </location>
</feature>
<sequence>MCILKKVTGIDPGIAQSREGPRRFYKDGPRPRQRFGGGDYRDIRCHQCDLSRARTLEHQEASPLGPVRQDRSPDFDPGTQLAHKVHTNPFGFRIPFTKDAVGFNQSHWTHTQRCREKAQSHTRFDIPDEIMYEYKFPHQPASLVIRSASPRAADINVPSNRRRLSIDALVSDPRAKELSQPSQQSRQRPVIAERSAFRRHPDRAITVARDNYTAVDSSRDNNRQRRSGSQYGGFPDEIRREKVAKMLRDLDEKRQRSYEDNRRKSHSCNFFVRDPGDAHEIVEDEINNQQRLAARSSGLRPPAPGNDMARNVPRNRIPSSESLYRPQIIQDGCRQISDTGAHIYMEDRVQQNHETFRHNFRSLAYRRPRSQRSNYFQAFDSGGQRIVHSKHH</sequence>
<feature type="region of interest" description="Disordered" evidence="1">
    <location>
        <begin position="172"/>
        <end position="236"/>
    </location>
</feature>
<protein>
    <submittedName>
        <fullName evidence="2">Uncharacterized protein</fullName>
    </submittedName>
</protein>
<evidence type="ECO:0000256" key="1">
    <source>
        <dbReference type="SAM" id="MobiDB-lite"/>
    </source>
</evidence>
<name>A0A3A2ZBS4_9EURO</name>
<evidence type="ECO:0000313" key="2">
    <source>
        <dbReference type="EMBL" id="RJE20376.1"/>
    </source>
</evidence>
<keyword evidence="3" id="KW-1185">Reference proteome</keyword>
<reference evidence="3" key="1">
    <citation type="submission" date="2017-02" db="EMBL/GenBank/DDBJ databases">
        <authorList>
            <person name="Tafer H."/>
            <person name="Lopandic K."/>
        </authorList>
    </citation>
    <scope>NUCLEOTIDE SEQUENCE [LARGE SCALE GENOMIC DNA]</scope>
    <source>
        <strain evidence="3">CBS 366.77</strain>
    </source>
</reference>
<gene>
    <name evidence="2" type="ORF">PHISCL_07293</name>
</gene>
<dbReference type="Proteomes" id="UP000266188">
    <property type="component" value="Unassembled WGS sequence"/>
</dbReference>
<dbReference type="AlphaFoldDB" id="A0A3A2ZBS4"/>
<accession>A0A3A2ZBS4</accession>
<evidence type="ECO:0000313" key="3">
    <source>
        <dbReference type="Proteomes" id="UP000266188"/>
    </source>
</evidence>
<feature type="compositionally biased region" description="Low complexity" evidence="1">
    <location>
        <begin position="179"/>
        <end position="189"/>
    </location>
</feature>
<dbReference type="EMBL" id="MVGC01000313">
    <property type="protein sequence ID" value="RJE20376.1"/>
    <property type="molecule type" value="Genomic_DNA"/>
</dbReference>